<dbReference type="GO" id="GO:0004474">
    <property type="term" value="F:malate synthase activity"/>
    <property type="evidence" value="ECO:0007669"/>
    <property type="project" value="UniProtKB-EC"/>
</dbReference>
<dbReference type="SUPFAM" id="SSF48371">
    <property type="entry name" value="ARM repeat"/>
    <property type="match status" value="1"/>
</dbReference>
<feature type="domain" description="DUF3730" evidence="8">
    <location>
        <begin position="467"/>
        <end position="681"/>
    </location>
</feature>
<evidence type="ECO:0000313" key="11">
    <source>
        <dbReference type="EnsemblMetazoa" id="AMIN007386-PA"/>
    </source>
</evidence>
<dbReference type="FunFam" id="1.20.1220.12:FF:000001">
    <property type="entry name" value="Malate synthase"/>
    <property type="match status" value="1"/>
</dbReference>
<comment type="catalytic activity">
    <reaction evidence="5">
        <text>glyoxylate + acetyl-CoA + H2O = (S)-malate + CoA + H(+)</text>
        <dbReference type="Rhea" id="RHEA:18181"/>
        <dbReference type="ChEBI" id="CHEBI:15377"/>
        <dbReference type="ChEBI" id="CHEBI:15378"/>
        <dbReference type="ChEBI" id="CHEBI:15589"/>
        <dbReference type="ChEBI" id="CHEBI:36655"/>
        <dbReference type="ChEBI" id="CHEBI:57287"/>
        <dbReference type="ChEBI" id="CHEBI:57288"/>
        <dbReference type="EC" id="2.3.3.9"/>
    </reaction>
</comment>
<evidence type="ECO:0000259" key="9">
    <source>
        <dbReference type="Pfam" id="PF20656"/>
    </source>
</evidence>
<dbReference type="FunFam" id="3.20.20.360:FF:000001">
    <property type="entry name" value="Malate synthase"/>
    <property type="match status" value="1"/>
</dbReference>
<dbReference type="VEuPathDB" id="VectorBase:AMIN007386"/>
<evidence type="ECO:0000313" key="12">
    <source>
        <dbReference type="Proteomes" id="UP000075920"/>
    </source>
</evidence>
<dbReference type="Pfam" id="PF01274">
    <property type="entry name" value="MS_TIM-barrel"/>
    <property type="match status" value="1"/>
</dbReference>
<organism evidence="11 12">
    <name type="scientific">Anopheles minimus</name>
    <dbReference type="NCBI Taxonomy" id="112268"/>
    <lineage>
        <taxon>Eukaryota</taxon>
        <taxon>Metazoa</taxon>
        <taxon>Ecdysozoa</taxon>
        <taxon>Arthropoda</taxon>
        <taxon>Hexapoda</taxon>
        <taxon>Insecta</taxon>
        <taxon>Pterygota</taxon>
        <taxon>Neoptera</taxon>
        <taxon>Endopterygota</taxon>
        <taxon>Diptera</taxon>
        <taxon>Nematocera</taxon>
        <taxon>Culicoidea</taxon>
        <taxon>Culicidae</taxon>
        <taxon>Anophelinae</taxon>
        <taxon>Anopheles</taxon>
    </lineage>
</organism>
<dbReference type="PANTHER" id="PTHR42902:SF2">
    <property type="entry name" value="MALATE SYNTHASE"/>
    <property type="match status" value="1"/>
</dbReference>
<dbReference type="InterPro" id="IPR048355">
    <property type="entry name" value="MS_C"/>
</dbReference>
<feature type="domain" description="Malate synthase C-terminal" evidence="10">
    <location>
        <begin position="1634"/>
        <end position="1751"/>
    </location>
</feature>
<evidence type="ECO:0000256" key="5">
    <source>
        <dbReference type="ARBA" id="ARBA00047918"/>
    </source>
</evidence>
<dbReference type="Pfam" id="PF12530">
    <property type="entry name" value="DUF3730"/>
    <property type="match status" value="1"/>
</dbReference>
<dbReference type="InterPro" id="IPR022542">
    <property type="entry name" value="FOCAD/RST1_DUF3730"/>
</dbReference>
<accession>A0A182WAK8</accession>
<dbReference type="Pfam" id="PF20656">
    <property type="entry name" value="MS_N"/>
    <property type="match status" value="1"/>
</dbReference>
<keyword evidence="12" id="KW-1185">Reference proteome</keyword>
<evidence type="ECO:0000256" key="1">
    <source>
        <dbReference type="ARBA" id="ARBA00012636"/>
    </source>
</evidence>
<keyword evidence="4" id="KW-0808">Transferase</keyword>
<reference evidence="12" key="1">
    <citation type="submission" date="2013-03" db="EMBL/GenBank/DDBJ databases">
        <title>The Genome Sequence of Anopheles minimus MINIMUS1.</title>
        <authorList>
            <consortium name="The Broad Institute Genomics Platform"/>
            <person name="Neafsey D.E."/>
            <person name="Walton C."/>
            <person name="Walker B."/>
            <person name="Young S.K."/>
            <person name="Zeng Q."/>
            <person name="Gargeya S."/>
            <person name="Fitzgerald M."/>
            <person name="Haas B."/>
            <person name="Abouelleil A."/>
            <person name="Allen A.W."/>
            <person name="Alvarado L."/>
            <person name="Arachchi H.M."/>
            <person name="Berlin A.M."/>
            <person name="Chapman S.B."/>
            <person name="Gainer-Dewar J."/>
            <person name="Goldberg J."/>
            <person name="Griggs A."/>
            <person name="Gujja S."/>
            <person name="Hansen M."/>
            <person name="Howarth C."/>
            <person name="Imamovic A."/>
            <person name="Ireland A."/>
            <person name="Larimer J."/>
            <person name="McCowan C."/>
            <person name="Murphy C."/>
            <person name="Pearson M."/>
            <person name="Poon T.W."/>
            <person name="Priest M."/>
            <person name="Roberts A."/>
            <person name="Saif S."/>
            <person name="Shea T."/>
            <person name="Sisk P."/>
            <person name="Sykes S."/>
            <person name="Wortman J."/>
            <person name="Nusbaum C."/>
            <person name="Birren B."/>
        </authorList>
    </citation>
    <scope>NUCLEOTIDE SEQUENCE [LARGE SCALE GENOMIC DNA]</scope>
    <source>
        <strain evidence="12">MINIMUS1</strain>
    </source>
</reference>
<evidence type="ECO:0000256" key="6">
    <source>
        <dbReference type="PIRSR" id="PIRSR601465-50"/>
    </source>
</evidence>
<dbReference type="EnsemblMetazoa" id="AMIN007386-RA">
    <property type="protein sequence ID" value="AMIN007386-PA"/>
    <property type="gene ID" value="AMIN007386"/>
</dbReference>
<dbReference type="STRING" id="112268.A0A182WAK8"/>
<dbReference type="GO" id="GO:0005737">
    <property type="term" value="C:cytoplasm"/>
    <property type="evidence" value="ECO:0007669"/>
    <property type="project" value="TreeGrafter"/>
</dbReference>
<dbReference type="EC" id="2.3.3.9" evidence="1"/>
<dbReference type="PANTHER" id="PTHR42902">
    <property type="entry name" value="MALATE SYNTHASE"/>
    <property type="match status" value="1"/>
</dbReference>
<dbReference type="Proteomes" id="UP000075920">
    <property type="component" value="Unassembled WGS sequence"/>
</dbReference>
<dbReference type="Gene3D" id="1.20.1220.12">
    <property type="entry name" value="Malate synthase, domain III"/>
    <property type="match status" value="1"/>
</dbReference>
<dbReference type="InterPro" id="IPR016024">
    <property type="entry name" value="ARM-type_fold"/>
</dbReference>
<dbReference type="InterPro" id="IPR001465">
    <property type="entry name" value="Malate_synthase_TIM"/>
</dbReference>
<feature type="active site" description="Proton acceptor" evidence="6">
    <location>
        <position position="1383"/>
    </location>
</feature>
<dbReference type="GO" id="GO:0006099">
    <property type="term" value="P:tricarboxylic acid cycle"/>
    <property type="evidence" value="ECO:0007669"/>
    <property type="project" value="UniProtKB-KW"/>
</dbReference>
<dbReference type="InterPro" id="IPR011076">
    <property type="entry name" value="Malate_synth_sf"/>
</dbReference>
<evidence type="ECO:0000256" key="3">
    <source>
        <dbReference type="ARBA" id="ARBA00022532"/>
    </source>
</evidence>
<feature type="domain" description="Malate synthase TIM barrel" evidence="7">
    <location>
        <begin position="1380"/>
        <end position="1628"/>
    </location>
</feature>
<dbReference type="GO" id="GO:0006097">
    <property type="term" value="P:glyoxylate cycle"/>
    <property type="evidence" value="ECO:0007669"/>
    <property type="project" value="UniProtKB-KW"/>
</dbReference>
<dbReference type="InterPro" id="IPR046363">
    <property type="entry name" value="MS_N_TIM-barrel_dom"/>
</dbReference>
<reference evidence="11" key="2">
    <citation type="submission" date="2020-05" db="UniProtKB">
        <authorList>
            <consortium name="EnsemblMetazoa"/>
        </authorList>
    </citation>
    <scope>IDENTIFICATION</scope>
    <source>
        <strain evidence="11">MINIMUS1</strain>
    </source>
</reference>
<dbReference type="InterPro" id="IPR048356">
    <property type="entry name" value="MS_N"/>
</dbReference>
<dbReference type="SUPFAM" id="SSF51645">
    <property type="entry name" value="Malate synthase G"/>
    <property type="match status" value="1"/>
</dbReference>
<evidence type="ECO:0000259" key="7">
    <source>
        <dbReference type="Pfam" id="PF01274"/>
    </source>
</evidence>
<proteinExistence type="predicted"/>
<dbReference type="InterPro" id="IPR044856">
    <property type="entry name" value="Malate_synth_C_sf"/>
</dbReference>
<sequence length="1770" mass="202715">MDSLQAINSKLTLQSAAVQLEKILKISQKSKSIDRTVADGEIELLKQLCKSNNIRICQLANEAILHLTTDGYAELGQVLGILMTLLPNTNAGQFTVLSGTIYELLLLDVRRRCLNTENERNYVCQFDIKPPQHPVILLFEKSNIGSTGPIMDLIIQTINHQDDAIRTNSIEFLRPVLLHLFVNVCQYSDCEALWKLLIKRSLQDLKAKTIVFEILAWCRNTTAEQTRFTISLLSDALELVLLENLSDMKLQLEITLYLVAILKDYIQYNYDPSKCFHLLQKACNAVMKCDPSPKLDVLLTIAADMLSIVSPLKLYELLRIIQTILPICGRFSCMLTREAVIQLLGQPSYTTKHLPLCDKVLKQIEKDHSSGEPKEVANFEATRTMYFHAELAKWTVLCDWWNSSDSAIDDYLERSGPTSIRFTHVLSHLHRAIFISMSHEEHVWKTNFEHLVKLMTHSELQVAQSMVPLLYALAQQKDARRRLFVLQTVASMGAKENLIGILKAFTKDLDRALCLDLYLRLWKAERRTYPLLYDLLKDTSRQPNEDRWEYTVARAYTIREVCLMTPQQHGEDLVNLFSEVLSNPNNSDNEVAICLSLDAIASLCENYVVDIVSTWKVLGFRFANEHRPKVVKSLCQFFANVPLIKVTTPEQESLVNHIIGTLWHYVTDYEDREIIEAALGTLKHFHPDTLTLRQIPDVFRQGMNLPEPIADCISIADSAGSIPPECWVQVLQYTNHCAVEAVGELLAHYITLEIESYRGGIYQTPAGRPEPSNLKYLPRASILSTIINHLILQSTKFTKSESTAETVLVQMLRIVAKPYPKPIPPLNWCFLHDYFHHSFEMRDACLQIAIKQMPLSGSAKRLVENYLNELCETIMLEEDLLKIYTSIADITEGVQTDIYKRFVHLSLQNLAERAEDKLFADYTPFIQVIGLIGSALQRKKQYENEDNFYYLCTTLDNFFMRFDLDSEIFKKYIEVLVHLPEIHFADMLKPSTWPGVINVKKLEKIIYLQLAFHHHNPTARSLKFLGLADIIATVSKHYHEDGGALGAFFLEQWFNFVELFARNDVDQSDEKAFIGFIIELIGLIQCTLTTTEDRMEQSCLFMLDVMMTAVVSFSGYGGLYGGNMLANDKLLRSRQFPLALVTVFEQNAWREIEIKIYEFLYHLYGIASLPNDYAICLRDALVCCKRQPYFQQPKTFSKFITLRRQIRETVFSQALLRNYEPAAMNSGTREILIESAPQRLEAVYKEIFTDEALHFLAHLVSEFDAEVEQLLQNRIKRKLLIQVGEWTPEFYNRSASIEWTIDVLPDRLRNRKLDLGDVSPANTVHFTDCLYANVQGIQVDFDDGHCPTWRNTVQGLFNVTRAVHGKLQGAPADVQTYPLLMLRPRAFNMIEHHCIVNGKEVVGPLFDFAMLMFHNARQMTNLGIGPYFYLSKIEDPSETMLWNKIFTWTEDQLSLPKGTIKACVLIENILAAFRMEDILYSIKDHAIGLNCGIWDYCASIIAKFGWKREFLLPDRNKYVSMGQPFLRNYMRLLINVCHKRGALATGGMAAKIFPRGKDKTLLSDEEIIEIVKMAKSVEIDTGVDGFMIYDLRMVEAINHLWESKVHCDNQLNILPNINNITADSLLQIPNGGVTIDGLNNNITVALLFIYHWLTGSGVFFLNGSVEDSATAEISRSQLWQWIRMGAVLEDRENTIVTRTLVYQMMDKIISSAYRAWCITPPDRKRLLSAKYMLLDVISSRHYIEYITTHLNDSHKFRTLHNKNDGLMAKL</sequence>
<evidence type="ECO:0000259" key="8">
    <source>
        <dbReference type="Pfam" id="PF12530"/>
    </source>
</evidence>
<keyword evidence="3" id="KW-0816">Tricarboxylic acid cycle</keyword>
<keyword evidence="2" id="KW-0329">Glyoxylate bypass</keyword>
<evidence type="ECO:0000256" key="4">
    <source>
        <dbReference type="ARBA" id="ARBA00022679"/>
    </source>
</evidence>
<dbReference type="Pfam" id="PF20659">
    <property type="entry name" value="MS_C"/>
    <property type="match status" value="1"/>
</dbReference>
<evidence type="ECO:0000256" key="2">
    <source>
        <dbReference type="ARBA" id="ARBA00022435"/>
    </source>
</evidence>
<evidence type="ECO:0000259" key="10">
    <source>
        <dbReference type="Pfam" id="PF20659"/>
    </source>
</evidence>
<protein>
    <recommendedName>
        <fullName evidence="1">malate synthase</fullName>
        <ecNumber evidence="1">2.3.3.9</ecNumber>
    </recommendedName>
</protein>
<dbReference type="Gene3D" id="3.20.20.360">
    <property type="entry name" value="Malate synthase, domain 3"/>
    <property type="match status" value="1"/>
</dbReference>
<feature type="domain" description="Malate synthase N-terminal" evidence="9">
    <location>
        <begin position="1241"/>
        <end position="1285"/>
    </location>
</feature>
<feature type="active site" description="Proton donor" evidence="6">
    <location>
        <position position="1667"/>
    </location>
</feature>
<dbReference type="InterPro" id="IPR006252">
    <property type="entry name" value="Malate_synthA"/>
</dbReference>
<name>A0A182WAK8_9DIPT</name>